<dbReference type="InterPro" id="IPR019038">
    <property type="entry name" value="POLD3"/>
</dbReference>
<evidence type="ECO:0000256" key="4">
    <source>
        <dbReference type="ARBA" id="ARBA00023242"/>
    </source>
</evidence>
<feature type="compositionally biased region" description="Polar residues" evidence="5">
    <location>
        <begin position="217"/>
        <end position="226"/>
    </location>
</feature>
<feature type="region of interest" description="Disordered" evidence="5">
    <location>
        <begin position="368"/>
        <end position="413"/>
    </location>
</feature>
<dbReference type="STRING" id="42156.A0A3P6V8A3"/>
<dbReference type="GO" id="GO:1904161">
    <property type="term" value="P:DNA synthesis involved in UV-damage excision repair"/>
    <property type="evidence" value="ECO:0007669"/>
    <property type="project" value="TreeGrafter"/>
</dbReference>
<dbReference type="EMBL" id="UYRX01001164">
    <property type="protein sequence ID" value="VDK88498.1"/>
    <property type="molecule type" value="Genomic_DNA"/>
</dbReference>
<keyword evidence="3" id="KW-0235">DNA replication</keyword>
<dbReference type="Pfam" id="PF09507">
    <property type="entry name" value="CDC27"/>
    <property type="match status" value="2"/>
</dbReference>
<evidence type="ECO:0000256" key="2">
    <source>
        <dbReference type="ARBA" id="ARBA00017589"/>
    </source>
</evidence>
<gene>
    <name evidence="6" type="ORF">NLS_LOCUS8708</name>
</gene>
<organism evidence="6 7">
    <name type="scientific">Litomosoides sigmodontis</name>
    <name type="common">Filarial nematode worm</name>
    <dbReference type="NCBI Taxonomy" id="42156"/>
    <lineage>
        <taxon>Eukaryota</taxon>
        <taxon>Metazoa</taxon>
        <taxon>Ecdysozoa</taxon>
        <taxon>Nematoda</taxon>
        <taxon>Chromadorea</taxon>
        <taxon>Rhabditida</taxon>
        <taxon>Spirurina</taxon>
        <taxon>Spiruromorpha</taxon>
        <taxon>Filarioidea</taxon>
        <taxon>Onchocercidae</taxon>
        <taxon>Litomosoides</taxon>
    </lineage>
</organism>
<dbReference type="Proteomes" id="UP000277928">
    <property type="component" value="Unassembled WGS sequence"/>
</dbReference>
<feature type="compositionally biased region" description="Basic and acidic residues" evidence="5">
    <location>
        <begin position="387"/>
        <end position="396"/>
    </location>
</feature>
<dbReference type="InterPro" id="IPR041913">
    <property type="entry name" value="POLD3_sf"/>
</dbReference>
<evidence type="ECO:0000313" key="7">
    <source>
        <dbReference type="Proteomes" id="UP000277928"/>
    </source>
</evidence>
<dbReference type="PANTHER" id="PTHR17598">
    <property type="entry name" value="DNA POLYMERASE DELTA SUBUNIT 3"/>
    <property type="match status" value="1"/>
</dbReference>
<evidence type="ECO:0000256" key="5">
    <source>
        <dbReference type="SAM" id="MobiDB-lite"/>
    </source>
</evidence>
<proteinExistence type="predicted"/>
<protein>
    <recommendedName>
        <fullName evidence="2">DNA polymerase delta subunit 3</fullName>
    </recommendedName>
</protein>
<keyword evidence="4" id="KW-0539">Nucleus</keyword>
<dbReference type="GO" id="GO:0043625">
    <property type="term" value="C:delta DNA polymerase complex"/>
    <property type="evidence" value="ECO:0007669"/>
    <property type="project" value="InterPro"/>
</dbReference>
<sequence>MGLDKRRILETSLFDLEQIVTVQYLSRHANLPIDDAKDELAEFLKHNKKKTRLHVVYVISGELNVSDPTASSSDSSSAGNGTATHKLCRTQLVRDCHLEQVRQTYRKVETCEIYGLHTKPIKSLCLLYSVDSLEDAEYERTDPERSWLSHPETEVMRKEMMAHHNATSVSGNQKKRPQKDIFVSTSKFPEPTTKRKKNNVTSLFSQTASRNKEETPSMKSGSQRGQRNLDKKANVMSGEAVQRRGNRIVIDSKQQDIKEETGSAEKSTEKITLETRNVVKMGNALLTEDDLFSDGDSNPDEMDCEESKKDKIAEVDEKISRLSGNNSSKTEDSCGSQRKATRKEYAIETFLDADGFMITKQVLKEVEIEPSPANSSTETRGKTRNAKLLDNKEGKSTKAPQGQAKISSFFQKK</sequence>
<reference evidence="6 7" key="1">
    <citation type="submission" date="2018-08" db="EMBL/GenBank/DDBJ databases">
        <authorList>
            <person name="Laetsch R D."/>
            <person name="Stevens L."/>
            <person name="Kumar S."/>
            <person name="Blaxter L. M."/>
        </authorList>
    </citation>
    <scope>NUCLEOTIDE SEQUENCE [LARGE SCALE GENOMIC DNA]</scope>
</reference>
<feature type="region of interest" description="Disordered" evidence="5">
    <location>
        <begin position="164"/>
        <end position="239"/>
    </location>
</feature>
<accession>A0A3P6V8A3</accession>
<feature type="compositionally biased region" description="Basic and acidic residues" evidence="5">
    <location>
        <begin position="305"/>
        <end position="320"/>
    </location>
</feature>
<keyword evidence="7" id="KW-1185">Reference proteome</keyword>
<dbReference type="GO" id="GO:0003887">
    <property type="term" value="F:DNA-directed DNA polymerase activity"/>
    <property type="evidence" value="ECO:0007669"/>
    <property type="project" value="TreeGrafter"/>
</dbReference>
<dbReference type="GO" id="GO:0006297">
    <property type="term" value="P:nucleotide-excision repair, DNA gap filling"/>
    <property type="evidence" value="ECO:0007669"/>
    <property type="project" value="TreeGrafter"/>
</dbReference>
<name>A0A3P6V8A3_LITSI</name>
<dbReference type="PANTHER" id="PTHR17598:SF13">
    <property type="entry name" value="DNA POLYMERASE DELTA SUBUNIT 3"/>
    <property type="match status" value="1"/>
</dbReference>
<evidence type="ECO:0000256" key="3">
    <source>
        <dbReference type="ARBA" id="ARBA00022705"/>
    </source>
</evidence>
<dbReference type="GO" id="GO:0006271">
    <property type="term" value="P:DNA strand elongation involved in DNA replication"/>
    <property type="evidence" value="ECO:0007669"/>
    <property type="project" value="TreeGrafter"/>
</dbReference>
<feature type="compositionally biased region" description="Polar residues" evidence="5">
    <location>
        <begin position="398"/>
        <end position="413"/>
    </location>
</feature>
<dbReference type="Gene3D" id="3.90.1030.20">
    <property type="entry name" value="DNA polymerase delta, p66 (Cdc27) subunit, wHTH domain"/>
    <property type="match status" value="1"/>
</dbReference>
<feature type="region of interest" description="Disordered" evidence="5">
    <location>
        <begin position="290"/>
        <end position="339"/>
    </location>
</feature>
<dbReference type="OMA" id="YRKVETC"/>
<feature type="compositionally biased region" description="Polar residues" evidence="5">
    <location>
        <begin position="199"/>
        <end position="209"/>
    </location>
</feature>
<feature type="compositionally biased region" description="Polar residues" evidence="5">
    <location>
        <begin position="322"/>
        <end position="338"/>
    </location>
</feature>
<feature type="compositionally biased region" description="Acidic residues" evidence="5">
    <location>
        <begin position="290"/>
        <end position="304"/>
    </location>
</feature>
<dbReference type="AlphaFoldDB" id="A0A3P6V8A3"/>
<evidence type="ECO:0000256" key="1">
    <source>
        <dbReference type="ARBA" id="ARBA00004123"/>
    </source>
</evidence>
<comment type="subcellular location">
    <subcellularLocation>
        <location evidence="1">Nucleus</location>
    </subcellularLocation>
</comment>
<dbReference type="OrthoDB" id="514823at2759"/>
<evidence type="ECO:0000313" key="6">
    <source>
        <dbReference type="EMBL" id="VDK88498.1"/>
    </source>
</evidence>